<keyword evidence="1" id="KW-0732">Signal</keyword>
<evidence type="ECO:0000313" key="2">
    <source>
        <dbReference type="EMBL" id="CAL5141206.1"/>
    </source>
</evidence>
<dbReference type="AlphaFoldDB" id="A0AAV2TVV6"/>
<sequence>MNCFKNLVIVAYLALFLLNTRTDAMVYNIPMALRQFQGFMVNESSVNDTVFFYLNQPPQNVTFELDIRKPTGSEATITFRDSDGQHYTFGNFSKVTFSSTSANLTLTGMWSGQDSANIYFQAPYAVYEDFTDRNATNLNVWGHFPLAFINSTLRIWANSTCRVKATTGGTYNRFPEGCEVTLNFAGGQMVNATVVGVMVTSTNNLMTFDVNTTCNAGDMVLYYMEDCSETPSSPPTTADSLKIQKSTALLVLCVLLAFIL</sequence>
<protein>
    <submittedName>
        <fullName evidence="2">Uncharacterized protein</fullName>
    </submittedName>
</protein>
<organism evidence="2 3">
    <name type="scientific">Calicophoron daubneyi</name>
    <name type="common">Rumen fluke</name>
    <name type="synonym">Paramphistomum daubneyi</name>
    <dbReference type="NCBI Taxonomy" id="300641"/>
    <lineage>
        <taxon>Eukaryota</taxon>
        <taxon>Metazoa</taxon>
        <taxon>Spiralia</taxon>
        <taxon>Lophotrochozoa</taxon>
        <taxon>Platyhelminthes</taxon>
        <taxon>Trematoda</taxon>
        <taxon>Digenea</taxon>
        <taxon>Plagiorchiida</taxon>
        <taxon>Pronocephalata</taxon>
        <taxon>Paramphistomoidea</taxon>
        <taxon>Paramphistomidae</taxon>
        <taxon>Calicophoron</taxon>
    </lineage>
</organism>
<feature type="signal peptide" evidence="1">
    <location>
        <begin position="1"/>
        <end position="24"/>
    </location>
</feature>
<comment type="caution">
    <text evidence="2">The sequence shown here is derived from an EMBL/GenBank/DDBJ whole genome shotgun (WGS) entry which is preliminary data.</text>
</comment>
<accession>A0AAV2TVV6</accession>
<evidence type="ECO:0000313" key="3">
    <source>
        <dbReference type="Proteomes" id="UP001497525"/>
    </source>
</evidence>
<dbReference type="EMBL" id="CAXLJL010000822">
    <property type="protein sequence ID" value="CAL5141206.1"/>
    <property type="molecule type" value="Genomic_DNA"/>
</dbReference>
<gene>
    <name evidence="2" type="ORF">CDAUBV1_LOCUS16467</name>
</gene>
<proteinExistence type="predicted"/>
<name>A0AAV2TVV6_CALDB</name>
<evidence type="ECO:0000256" key="1">
    <source>
        <dbReference type="SAM" id="SignalP"/>
    </source>
</evidence>
<reference evidence="2" key="1">
    <citation type="submission" date="2024-06" db="EMBL/GenBank/DDBJ databases">
        <authorList>
            <person name="Liu X."/>
            <person name="Lenzi L."/>
            <person name="Haldenby T S."/>
            <person name="Uol C."/>
        </authorList>
    </citation>
    <scope>NUCLEOTIDE SEQUENCE</scope>
</reference>
<dbReference type="Proteomes" id="UP001497525">
    <property type="component" value="Unassembled WGS sequence"/>
</dbReference>
<feature type="chain" id="PRO_5043965778" evidence="1">
    <location>
        <begin position="25"/>
        <end position="260"/>
    </location>
</feature>